<organism evidence="1 2">
    <name type="scientific">Mobiluncus mulieris</name>
    <dbReference type="NCBI Taxonomy" id="2052"/>
    <lineage>
        <taxon>Bacteria</taxon>
        <taxon>Bacillati</taxon>
        <taxon>Actinomycetota</taxon>
        <taxon>Actinomycetes</taxon>
        <taxon>Actinomycetales</taxon>
        <taxon>Actinomycetaceae</taxon>
        <taxon>Mobiluncus</taxon>
    </lineage>
</organism>
<protein>
    <submittedName>
        <fullName evidence="1">Uncharacterized protein</fullName>
    </submittedName>
</protein>
<gene>
    <name evidence="1" type="ORF">HHJ77_05645</name>
</gene>
<evidence type="ECO:0000313" key="2">
    <source>
        <dbReference type="Proteomes" id="UP000575397"/>
    </source>
</evidence>
<evidence type="ECO:0000313" key="1">
    <source>
        <dbReference type="EMBL" id="NMX03417.1"/>
    </source>
</evidence>
<dbReference type="Proteomes" id="UP000575397">
    <property type="component" value="Unassembled WGS sequence"/>
</dbReference>
<dbReference type="EMBL" id="JABCUS010000010">
    <property type="protein sequence ID" value="NMX03417.1"/>
    <property type="molecule type" value="Genomic_DNA"/>
</dbReference>
<comment type="caution">
    <text evidence="1">The sequence shown here is derived from an EMBL/GenBank/DDBJ whole genome shotgun (WGS) entry which is preliminary data.</text>
</comment>
<accession>A0A7Y0YHV9</accession>
<sequence>MAEYQPLRLLLHRTTCDAHAVLQAELQQRLAFPAALRYPYQAGKYPLFVVPHRGIQELCEAVLRQELVVQRLWNQLPGVAQGHYYLPCWSMKSNRRTRLRIFILRAKRLLRRWRLPDAKTGQPTGEHRSDLWKWRTPFGFSLRMPSLNATVSRKRFRNCSSFRIYLSVNRIA</sequence>
<dbReference type="AlphaFoldDB" id="A0A7Y0YHV9"/>
<proteinExistence type="predicted"/>
<dbReference type="RefSeq" id="WP_169762610.1">
    <property type="nucleotide sequence ID" value="NZ_CAMPNB010000003.1"/>
</dbReference>
<name>A0A7Y0YHV9_9ACTO</name>
<reference evidence="1 2" key="1">
    <citation type="submission" date="2020-04" db="EMBL/GenBank/DDBJ databases">
        <title>Antimicrobial susceptibility and clonality of vaginal-derived multi-drug resistant Mobiluncus isolates in China.</title>
        <authorList>
            <person name="Zhang X."/>
        </authorList>
    </citation>
    <scope>NUCLEOTIDE SEQUENCE [LARGE SCALE GENOMIC DNA]</scope>
    <source>
        <strain evidence="1 2">12</strain>
    </source>
</reference>